<evidence type="ECO:0000313" key="2">
    <source>
        <dbReference type="EMBL" id="KAJ7770280.1"/>
    </source>
</evidence>
<sequence>MWPLLFLSYLFPKRSTSRILSRPLMSEDPSELTPPDATAPQPPPQPCSENRQPNPNSGLLLLQLPPELFDEIIGFYSIIPDTYYFNGHDLNDLPKFFERTGVLTALSQTCRALKDITLHRLWMRLDICRITDSARLPWYEQPMTALERKANGIAESPMRHHVRTLTIVLGEYYEPDTPLAALWDMLRRLPNLRKIHVLACTCKATVLAESLVEANLQLPNVTTLFVPDHLTGVFQRICPNVTHFRCSEVPLLSALTSKTQRVDGMIDWRDPEFVDRLIKRAPNLRTLEIRRPVDFQRHINLQDTAPSEWVQVIPKLASLKQLSELILTFPSELEGVHDAESIAAARSLMETSPFAGQRRLVTRRVTAPHYTNAYHVDFVHSSDSEIF</sequence>
<evidence type="ECO:0000313" key="3">
    <source>
        <dbReference type="Proteomes" id="UP001215280"/>
    </source>
</evidence>
<name>A0AAD7JTM9_9AGAR</name>
<keyword evidence="3" id="KW-1185">Reference proteome</keyword>
<comment type="caution">
    <text evidence="2">The sequence shown here is derived from an EMBL/GenBank/DDBJ whole genome shotgun (WGS) entry which is preliminary data.</text>
</comment>
<evidence type="ECO:0000256" key="1">
    <source>
        <dbReference type="SAM" id="MobiDB-lite"/>
    </source>
</evidence>
<feature type="region of interest" description="Disordered" evidence="1">
    <location>
        <begin position="22"/>
        <end position="56"/>
    </location>
</feature>
<evidence type="ECO:0008006" key="4">
    <source>
        <dbReference type="Google" id="ProtNLM"/>
    </source>
</evidence>
<dbReference type="AlphaFoldDB" id="A0AAD7JTM9"/>
<proteinExistence type="predicted"/>
<dbReference type="EMBL" id="JARJLG010000024">
    <property type="protein sequence ID" value="KAJ7770280.1"/>
    <property type="molecule type" value="Genomic_DNA"/>
</dbReference>
<reference evidence="2" key="1">
    <citation type="submission" date="2023-03" db="EMBL/GenBank/DDBJ databases">
        <title>Massive genome expansion in bonnet fungi (Mycena s.s.) driven by repeated elements and novel gene families across ecological guilds.</title>
        <authorList>
            <consortium name="Lawrence Berkeley National Laboratory"/>
            <person name="Harder C.B."/>
            <person name="Miyauchi S."/>
            <person name="Viragh M."/>
            <person name="Kuo A."/>
            <person name="Thoen E."/>
            <person name="Andreopoulos B."/>
            <person name="Lu D."/>
            <person name="Skrede I."/>
            <person name="Drula E."/>
            <person name="Henrissat B."/>
            <person name="Morin E."/>
            <person name="Kohler A."/>
            <person name="Barry K."/>
            <person name="LaButti K."/>
            <person name="Morin E."/>
            <person name="Salamov A."/>
            <person name="Lipzen A."/>
            <person name="Mereny Z."/>
            <person name="Hegedus B."/>
            <person name="Baldrian P."/>
            <person name="Stursova M."/>
            <person name="Weitz H."/>
            <person name="Taylor A."/>
            <person name="Grigoriev I.V."/>
            <person name="Nagy L.G."/>
            <person name="Martin F."/>
            <person name="Kauserud H."/>
        </authorList>
    </citation>
    <scope>NUCLEOTIDE SEQUENCE</scope>
    <source>
        <strain evidence="2">CBHHK188m</strain>
    </source>
</reference>
<gene>
    <name evidence="2" type="ORF">DFH07DRAFT_806329</name>
</gene>
<organism evidence="2 3">
    <name type="scientific">Mycena maculata</name>
    <dbReference type="NCBI Taxonomy" id="230809"/>
    <lineage>
        <taxon>Eukaryota</taxon>
        <taxon>Fungi</taxon>
        <taxon>Dikarya</taxon>
        <taxon>Basidiomycota</taxon>
        <taxon>Agaricomycotina</taxon>
        <taxon>Agaricomycetes</taxon>
        <taxon>Agaricomycetidae</taxon>
        <taxon>Agaricales</taxon>
        <taxon>Marasmiineae</taxon>
        <taxon>Mycenaceae</taxon>
        <taxon>Mycena</taxon>
    </lineage>
</organism>
<accession>A0AAD7JTM9</accession>
<dbReference type="Proteomes" id="UP001215280">
    <property type="component" value="Unassembled WGS sequence"/>
</dbReference>
<protein>
    <recommendedName>
        <fullName evidence="4">F-box domain-containing protein</fullName>
    </recommendedName>
</protein>